<dbReference type="Gene3D" id="3.40.50.720">
    <property type="entry name" value="NAD(P)-binding Rossmann-like Domain"/>
    <property type="match status" value="2"/>
</dbReference>
<dbReference type="CDD" id="cd12173">
    <property type="entry name" value="PGDH_4"/>
    <property type="match status" value="1"/>
</dbReference>
<name>A0A2J0LHJ0_9BACT</name>
<dbReference type="FunFam" id="3.30.70.260:FF:000008">
    <property type="entry name" value="D-3-phosphoglycerate dehydrogenase, chloroplastic"/>
    <property type="match status" value="1"/>
</dbReference>
<comment type="catalytic activity">
    <reaction evidence="7">
        <text>(R)-2-hydroxyglutarate + NAD(+) = 2-oxoglutarate + NADH + H(+)</text>
        <dbReference type="Rhea" id="RHEA:49612"/>
        <dbReference type="ChEBI" id="CHEBI:15378"/>
        <dbReference type="ChEBI" id="CHEBI:15801"/>
        <dbReference type="ChEBI" id="CHEBI:16810"/>
        <dbReference type="ChEBI" id="CHEBI:57540"/>
        <dbReference type="ChEBI" id="CHEBI:57945"/>
        <dbReference type="EC" id="1.1.1.399"/>
    </reaction>
</comment>
<evidence type="ECO:0000256" key="4">
    <source>
        <dbReference type="ARBA" id="ARBA00021582"/>
    </source>
</evidence>
<dbReference type="SUPFAM" id="SSF51735">
    <property type="entry name" value="NAD(P)-binding Rossmann-fold domains"/>
    <property type="match status" value="1"/>
</dbReference>
<gene>
    <name evidence="11" type="ORF">COW11_03890</name>
</gene>
<dbReference type="SUPFAM" id="SSF52283">
    <property type="entry name" value="Formate/glycerate dehydrogenase catalytic domain-like"/>
    <property type="match status" value="1"/>
</dbReference>
<comment type="similarity">
    <text evidence="3 9">Belongs to the D-isomer specific 2-hydroxyacid dehydrogenase family.</text>
</comment>
<reference evidence="11 12" key="1">
    <citation type="submission" date="2017-09" db="EMBL/GenBank/DDBJ databases">
        <title>Depth-based differentiation of microbial function through sediment-hosted aquifers and enrichment of novel symbionts in the deep terrestrial subsurface.</title>
        <authorList>
            <person name="Probst A.J."/>
            <person name="Ladd B."/>
            <person name="Jarett J.K."/>
            <person name="Geller-Mcgrath D.E."/>
            <person name="Sieber C.M."/>
            <person name="Emerson J.B."/>
            <person name="Anantharaman K."/>
            <person name="Thomas B.C."/>
            <person name="Malmstrom R."/>
            <person name="Stieglmeier M."/>
            <person name="Klingl A."/>
            <person name="Woyke T."/>
            <person name="Ryan C.M."/>
            <person name="Banfield J.F."/>
        </authorList>
    </citation>
    <scope>NUCLEOTIDE SEQUENCE [LARGE SCALE GENOMIC DNA]</scope>
    <source>
        <strain evidence="11">CG12_big_fil_rev_8_21_14_0_65_43_15</strain>
    </source>
</reference>
<dbReference type="SUPFAM" id="SSF143548">
    <property type="entry name" value="Serine metabolism enzymes domain"/>
    <property type="match status" value="1"/>
</dbReference>
<evidence type="ECO:0000256" key="1">
    <source>
        <dbReference type="ARBA" id="ARBA00003800"/>
    </source>
</evidence>
<evidence type="ECO:0000256" key="7">
    <source>
        <dbReference type="ARBA" id="ARBA00048126"/>
    </source>
</evidence>
<keyword evidence="9" id="KW-0028">Amino-acid biosynthesis</keyword>
<dbReference type="UniPathway" id="UPA00135">
    <property type="reaction ID" value="UER00196"/>
</dbReference>
<dbReference type="Gene3D" id="3.30.70.260">
    <property type="match status" value="1"/>
</dbReference>
<dbReference type="InterPro" id="IPR029753">
    <property type="entry name" value="D-isomer_DH_CS"/>
</dbReference>
<dbReference type="Pfam" id="PF01842">
    <property type="entry name" value="ACT"/>
    <property type="match status" value="1"/>
</dbReference>
<dbReference type="InterPro" id="IPR029009">
    <property type="entry name" value="ASB_dom_sf"/>
</dbReference>
<dbReference type="PANTHER" id="PTHR42938">
    <property type="entry name" value="FORMATE DEHYDROGENASE 1"/>
    <property type="match status" value="1"/>
</dbReference>
<comment type="caution">
    <text evidence="11">The sequence shown here is derived from an EMBL/GenBank/DDBJ whole genome shotgun (WGS) entry which is preliminary data.</text>
</comment>
<accession>A0A2J0LHJ0</accession>
<comment type="catalytic activity">
    <reaction evidence="8 9">
        <text>(2R)-3-phosphoglycerate + NAD(+) = 3-phosphooxypyruvate + NADH + H(+)</text>
        <dbReference type="Rhea" id="RHEA:12641"/>
        <dbReference type="ChEBI" id="CHEBI:15378"/>
        <dbReference type="ChEBI" id="CHEBI:18110"/>
        <dbReference type="ChEBI" id="CHEBI:57540"/>
        <dbReference type="ChEBI" id="CHEBI:57945"/>
        <dbReference type="ChEBI" id="CHEBI:58272"/>
        <dbReference type="EC" id="1.1.1.95"/>
    </reaction>
</comment>
<protein>
    <recommendedName>
        <fullName evidence="4 9">D-3-phosphoglycerate dehydrogenase</fullName>
        <ecNumber evidence="9">1.1.1.95</ecNumber>
    </recommendedName>
</protein>
<evidence type="ECO:0000313" key="11">
    <source>
        <dbReference type="EMBL" id="PIW66324.1"/>
    </source>
</evidence>
<evidence type="ECO:0000256" key="3">
    <source>
        <dbReference type="ARBA" id="ARBA00005854"/>
    </source>
</evidence>
<feature type="domain" description="ACT" evidence="10">
    <location>
        <begin position="456"/>
        <end position="528"/>
    </location>
</feature>
<keyword evidence="6 9" id="KW-0520">NAD</keyword>
<evidence type="ECO:0000313" key="12">
    <source>
        <dbReference type="Proteomes" id="UP000231267"/>
    </source>
</evidence>
<dbReference type="Pfam" id="PF00389">
    <property type="entry name" value="2-Hacid_dh"/>
    <property type="match status" value="1"/>
</dbReference>
<dbReference type="PANTHER" id="PTHR42938:SF47">
    <property type="entry name" value="HYDROXYPYRUVATE REDUCTASE"/>
    <property type="match status" value="1"/>
</dbReference>
<dbReference type="InterPro" id="IPR006139">
    <property type="entry name" value="D-isomer_2_OHA_DH_cat_dom"/>
</dbReference>
<evidence type="ECO:0000259" key="10">
    <source>
        <dbReference type="PROSITE" id="PS51671"/>
    </source>
</evidence>
<comment type="function">
    <text evidence="1">Catalyzes the reversible oxidation of 3-phospho-D-glycerate to 3-phosphonooxypyruvate, the first step of the phosphorylated L-serine biosynthesis pathway. Also catalyzes the reversible oxidation of 2-hydroxyglutarate to 2-oxoglutarate.</text>
</comment>
<dbReference type="FunFam" id="3.40.50.720:FF:000021">
    <property type="entry name" value="D-3-phosphoglycerate dehydrogenase"/>
    <property type="match status" value="1"/>
</dbReference>
<comment type="pathway">
    <text evidence="2 9">Amino-acid biosynthesis; L-serine biosynthesis; L-serine from 3-phospho-D-glycerate: step 1/3.</text>
</comment>
<proteinExistence type="inferred from homology"/>
<dbReference type="InterPro" id="IPR006140">
    <property type="entry name" value="D-isomer_DH_NAD-bd"/>
</dbReference>
<dbReference type="InterPro" id="IPR036291">
    <property type="entry name" value="NAD(P)-bd_dom_sf"/>
</dbReference>
<dbReference type="SUPFAM" id="SSF55021">
    <property type="entry name" value="ACT-like"/>
    <property type="match status" value="1"/>
</dbReference>
<dbReference type="NCBIfam" id="TIGR01327">
    <property type="entry name" value="PGDH"/>
    <property type="match status" value="1"/>
</dbReference>
<dbReference type="InterPro" id="IPR006236">
    <property type="entry name" value="PGDH"/>
</dbReference>
<dbReference type="Gene3D" id="3.30.1330.90">
    <property type="entry name" value="D-3-phosphoglycerate dehydrogenase, domain 3"/>
    <property type="match status" value="1"/>
</dbReference>
<evidence type="ECO:0000256" key="9">
    <source>
        <dbReference type="RuleBase" id="RU363003"/>
    </source>
</evidence>
<keyword evidence="5 9" id="KW-0560">Oxidoreductase</keyword>
<sequence length="528" mass="57274">MYKILVSDPLAKEGVAILKAEKSFQVDEKYKLAPEELKKVIKDYDAILVRSETKLTKDILACADKLKVIGRAGVGVDNIDVEAASKKGIIVMNTPGGNTISTAEQTMALLLCMARNLAAAVGSLKEGKWERKKFTGTELFGKNIGIIGLGRIGTEVAKRANSFGMKVIASDPYLTKEKAEQLSIQLVSLDELLKQSDFITVHTPMTNETKYLISDKQFALMKNGVRVINCARGGIIDEAALIKAVESGKVAQAALDVYEKEPPDMNNPVFKQEKIVTAPHLGASTEEAQLNVSTEIAQQVVDVLLNKGIRNAVNVPSLDSETLKILEPYINLGEKIGAIQAQLATGPVEQVKIRYRGEIINQKVQPVTIAIIKGLLTPVLGETVNAVNALSIAKERGISVVESKFAEIEDFANLISVVVKTDSSQHEILGTLYLKRDPRIVKIDNYYVEVIPKGFMLFITNVDVPGIVGHVGTVLGENKINIAGMTFGRQKPGGAAVTVLNVDSNVSSKVLDELKKLKSIHDARLVKL</sequence>
<dbReference type="EMBL" id="PFGP01000093">
    <property type="protein sequence ID" value="PIW66324.1"/>
    <property type="molecule type" value="Genomic_DNA"/>
</dbReference>
<dbReference type="InterPro" id="IPR002912">
    <property type="entry name" value="ACT_dom"/>
</dbReference>
<evidence type="ECO:0000256" key="2">
    <source>
        <dbReference type="ARBA" id="ARBA00005216"/>
    </source>
</evidence>
<evidence type="ECO:0000256" key="6">
    <source>
        <dbReference type="ARBA" id="ARBA00023027"/>
    </source>
</evidence>
<dbReference type="EC" id="1.1.1.95" evidence="9"/>
<dbReference type="GO" id="GO:0006564">
    <property type="term" value="P:L-serine biosynthetic process"/>
    <property type="evidence" value="ECO:0007669"/>
    <property type="project" value="UniProtKB-UniRule"/>
</dbReference>
<dbReference type="Pfam" id="PF02826">
    <property type="entry name" value="2-Hacid_dh_C"/>
    <property type="match status" value="1"/>
</dbReference>
<dbReference type="PROSITE" id="PS00670">
    <property type="entry name" value="D_2_HYDROXYACID_DH_2"/>
    <property type="match status" value="1"/>
</dbReference>
<keyword evidence="9" id="KW-0718">Serine biosynthesis</keyword>
<dbReference type="PROSITE" id="PS51671">
    <property type="entry name" value="ACT"/>
    <property type="match status" value="1"/>
</dbReference>
<organism evidence="11 12">
    <name type="scientific">Candidatus Taenaricola geysiri</name>
    <dbReference type="NCBI Taxonomy" id="1974752"/>
    <lineage>
        <taxon>Bacteria</taxon>
        <taxon>Pseudomonadati</taxon>
        <taxon>Candidatus Omnitrophota</taxon>
        <taxon>Candidatus Taenaricola</taxon>
    </lineage>
</organism>
<dbReference type="PROSITE" id="PS00671">
    <property type="entry name" value="D_2_HYDROXYACID_DH_3"/>
    <property type="match status" value="1"/>
</dbReference>
<dbReference type="Proteomes" id="UP000231267">
    <property type="component" value="Unassembled WGS sequence"/>
</dbReference>
<dbReference type="InterPro" id="IPR045626">
    <property type="entry name" value="PGDH_ASB_dom"/>
</dbReference>
<dbReference type="GO" id="GO:0004617">
    <property type="term" value="F:phosphoglycerate dehydrogenase activity"/>
    <property type="evidence" value="ECO:0007669"/>
    <property type="project" value="UniProtKB-UniRule"/>
</dbReference>
<dbReference type="InterPro" id="IPR045865">
    <property type="entry name" value="ACT-like_dom_sf"/>
</dbReference>
<evidence type="ECO:0000256" key="5">
    <source>
        <dbReference type="ARBA" id="ARBA00023002"/>
    </source>
</evidence>
<dbReference type="CDD" id="cd04902">
    <property type="entry name" value="ACT_3PGDH-xct"/>
    <property type="match status" value="1"/>
</dbReference>
<dbReference type="Pfam" id="PF19304">
    <property type="entry name" value="PGDH_inter"/>
    <property type="match status" value="1"/>
</dbReference>
<dbReference type="FunFam" id="3.30.1330.90:FF:000003">
    <property type="entry name" value="D-3-phosphoglycerate dehydrogenase"/>
    <property type="match status" value="1"/>
</dbReference>
<evidence type="ECO:0000256" key="8">
    <source>
        <dbReference type="ARBA" id="ARBA00048731"/>
    </source>
</evidence>
<dbReference type="AlphaFoldDB" id="A0A2J0LHJ0"/>
<dbReference type="GO" id="GO:0051287">
    <property type="term" value="F:NAD binding"/>
    <property type="evidence" value="ECO:0007669"/>
    <property type="project" value="UniProtKB-UniRule"/>
</dbReference>